<feature type="compositionally biased region" description="Gly residues" evidence="1">
    <location>
        <begin position="444"/>
        <end position="463"/>
    </location>
</feature>
<keyword evidence="3" id="KW-1185">Reference proteome</keyword>
<name>A0A017SXS5_9BACT</name>
<feature type="compositionally biased region" description="Gly residues" evidence="1">
    <location>
        <begin position="251"/>
        <end position="260"/>
    </location>
</feature>
<evidence type="ECO:0000256" key="1">
    <source>
        <dbReference type="SAM" id="MobiDB-lite"/>
    </source>
</evidence>
<feature type="region of interest" description="Disordered" evidence="1">
    <location>
        <begin position="239"/>
        <end position="316"/>
    </location>
</feature>
<dbReference type="STRING" id="1192034.CAP_8733"/>
<sequence length="524" mass="48530">MPWLSRVAASVGLGAMASLSGCLFSTPLDCENAGVCSADEGEDILPEGCAGDPTIDPSLVTETCGVFVRATAAAGGDGTRERPYASISEAVEAAHGRRVYACAAGAFVEAVVIDKGVTVLGGFDCEAGWRWSVEARSFVEGPADAVAVTLGEGARGAKVQGFEIRAASATREGGSSVGVMVADVEATLAQVEVVAGDGKDGVAGVTPSEAARSGTDAPAEGVGGAASKACAEAGMVRGGLGGETMCDDGGTRGGDGGEGATGEHDNGRTGLTGLPYIDPNPQQYGSGGEGQLSSSDMCEDGEKGASGTKGADSGGGSATLLSLAGIGGGDGAPGAPGGRGHGGGGGGGTKAGAFCGSNVTGSGASGGGGGAGGCGGRGGGGGQAGGSSIGVVSLGARLVLQDVSVRVGAAGHGGGGAAGKNGGLGGEGAKGGADSGMVPSEAGCSGGDGGRGGHGGAGGGGRGGHAVGVAWAVTPGAASALQAFTAGAPGDGGTSSSGSAAENQGVDGKAGPCWDFAAGTACGG</sequence>
<dbReference type="Proteomes" id="UP000019678">
    <property type="component" value="Unassembled WGS sequence"/>
</dbReference>
<gene>
    <name evidence="2" type="ORF">CAP_8733</name>
</gene>
<dbReference type="OrthoDB" id="5521044at2"/>
<dbReference type="PROSITE" id="PS51257">
    <property type="entry name" value="PROKAR_LIPOPROTEIN"/>
    <property type="match status" value="1"/>
</dbReference>
<evidence type="ECO:0000313" key="3">
    <source>
        <dbReference type="Proteomes" id="UP000019678"/>
    </source>
</evidence>
<reference evidence="2 3" key="1">
    <citation type="submission" date="2013-05" db="EMBL/GenBank/DDBJ databases">
        <title>Genome assembly of Chondromyces apiculatus DSM 436.</title>
        <authorList>
            <person name="Sharma G."/>
            <person name="Khatri I."/>
            <person name="Kaur C."/>
            <person name="Mayilraj S."/>
            <person name="Subramanian S."/>
        </authorList>
    </citation>
    <scope>NUCLEOTIDE SEQUENCE [LARGE SCALE GENOMIC DNA]</scope>
    <source>
        <strain evidence="2 3">DSM 436</strain>
    </source>
</reference>
<dbReference type="EMBL" id="ASRX01000090">
    <property type="protein sequence ID" value="EYF01076.1"/>
    <property type="molecule type" value="Genomic_DNA"/>
</dbReference>
<protein>
    <recommendedName>
        <fullName evidence="4">PE-PGRS family protein</fullName>
    </recommendedName>
</protein>
<organism evidence="2 3">
    <name type="scientific">Chondromyces apiculatus DSM 436</name>
    <dbReference type="NCBI Taxonomy" id="1192034"/>
    <lineage>
        <taxon>Bacteria</taxon>
        <taxon>Pseudomonadati</taxon>
        <taxon>Myxococcota</taxon>
        <taxon>Polyangia</taxon>
        <taxon>Polyangiales</taxon>
        <taxon>Polyangiaceae</taxon>
        <taxon>Chondromyces</taxon>
    </lineage>
</organism>
<comment type="caution">
    <text evidence="2">The sequence shown here is derived from an EMBL/GenBank/DDBJ whole genome shotgun (WGS) entry which is preliminary data.</text>
</comment>
<evidence type="ECO:0008006" key="4">
    <source>
        <dbReference type="Google" id="ProtNLM"/>
    </source>
</evidence>
<accession>A0A017SXS5</accession>
<feature type="region of interest" description="Disordered" evidence="1">
    <location>
        <begin position="198"/>
        <end position="223"/>
    </location>
</feature>
<evidence type="ECO:0000313" key="2">
    <source>
        <dbReference type="EMBL" id="EYF01076.1"/>
    </source>
</evidence>
<feature type="region of interest" description="Disordered" evidence="1">
    <location>
        <begin position="428"/>
        <end position="463"/>
    </location>
</feature>
<feature type="region of interest" description="Disordered" evidence="1">
    <location>
        <begin position="489"/>
        <end position="509"/>
    </location>
</feature>
<dbReference type="AlphaFoldDB" id="A0A017SXS5"/>
<proteinExistence type="predicted"/>